<gene>
    <name evidence="3" type="ORF">CAL20_15565</name>
</gene>
<feature type="region of interest" description="Disordered" evidence="1">
    <location>
        <begin position="22"/>
        <end position="101"/>
    </location>
</feature>
<comment type="caution">
    <text evidence="3">The sequence shown here is derived from an EMBL/GenBank/DDBJ whole genome shotgun (WGS) entry which is preliminary data.</text>
</comment>
<accession>A0A261U5Y8</accession>
<protein>
    <submittedName>
        <fullName evidence="3">Uncharacterized protein</fullName>
    </submittedName>
</protein>
<feature type="compositionally biased region" description="Low complexity" evidence="1">
    <location>
        <begin position="64"/>
        <end position="80"/>
    </location>
</feature>
<feature type="compositionally biased region" description="Polar residues" evidence="1">
    <location>
        <begin position="36"/>
        <end position="50"/>
    </location>
</feature>
<keyword evidence="2" id="KW-1133">Transmembrane helix</keyword>
<keyword evidence="2" id="KW-0812">Transmembrane</keyword>
<dbReference type="RefSeq" id="WP_094838309.1">
    <property type="nucleotide sequence ID" value="NZ_NEVQ01000013.1"/>
</dbReference>
<evidence type="ECO:0000313" key="4">
    <source>
        <dbReference type="Proteomes" id="UP000216885"/>
    </source>
</evidence>
<dbReference type="Proteomes" id="UP000216885">
    <property type="component" value="Unassembled WGS sequence"/>
</dbReference>
<evidence type="ECO:0000313" key="3">
    <source>
        <dbReference type="EMBL" id="OZI56812.1"/>
    </source>
</evidence>
<dbReference type="AlphaFoldDB" id="A0A261U5Y8"/>
<dbReference type="EMBL" id="NEVQ01000013">
    <property type="protein sequence ID" value="OZI56812.1"/>
    <property type="molecule type" value="Genomic_DNA"/>
</dbReference>
<feature type="region of interest" description="Disordered" evidence="1">
    <location>
        <begin position="163"/>
        <end position="186"/>
    </location>
</feature>
<reference evidence="3 4" key="1">
    <citation type="submission" date="2017-05" db="EMBL/GenBank/DDBJ databases">
        <title>Complete and WGS of Bordetella genogroups.</title>
        <authorList>
            <person name="Spilker T."/>
            <person name="LiPuma J."/>
        </authorList>
    </citation>
    <scope>NUCLEOTIDE SEQUENCE [LARGE SCALE GENOMIC DNA]</scope>
    <source>
        <strain evidence="3 4">AU9919</strain>
    </source>
</reference>
<sequence length="186" mass="20332">MAIYGEPKNGDFVRYIETLNRQTGSPGQVLPRQRNAKPNAQPAETTQAGTPESIYTYAPRNKPTAPSYSPDSDTSSTAYTRNASPGSTRESDDEPETTLAARSGQRHLSLGLGIAGAIALWNAVHRLITAINTRSLDLDSMVPIFFLLICAWMLFKGARGARRKQNKPLAKLPPLTTVHMGRKPQK</sequence>
<name>A0A261U5Y8_9BORD</name>
<feature type="transmembrane region" description="Helical" evidence="2">
    <location>
        <begin position="140"/>
        <end position="158"/>
    </location>
</feature>
<proteinExistence type="predicted"/>
<evidence type="ECO:0000256" key="2">
    <source>
        <dbReference type="SAM" id="Phobius"/>
    </source>
</evidence>
<evidence type="ECO:0000256" key="1">
    <source>
        <dbReference type="SAM" id="MobiDB-lite"/>
    </source>
</evidence>
<keyword evidence="2" id="KW-0472">Membrane</keyword>
<keyword evidence="4" id="KW-1185">Reference proteome</keyword>
<feature type="transmembrane region" description="Helical" evidence="2">
    <location>
        <begin position="108"/>
        <end position="128"/>
    </location>
</feature>
<organism evidence="3 4">
    <name type="scientific">Bordetella genomosp. 4</name>
    <dbReference type="NCBI Taxonomy" id="463044"/>
    <lineage>
        <taxon>Bacteria</taxon>
        <taxon>Pseudomonadati</taxon>
        <taxon>Pseudomonadota</taxon>
        <taxon>Betaproteobacteria</taxon>
        <taxon>Burkholderiales</taxon>
        <taxon>Alcaligenaceae</taxon>
        <taxon>Bordetella</taxon>
    </lineage>
</organism>